<comment type="caution">
    <text evidence="2">The sequence shown here is derived from an EMBL/GenBank/DDBJ whole genome shotgun (WGS) entry which is preliminary data.</text>
</comment>
<evidence type="ECO:0000313" key="2">
    <source>
        <dbReference type="EMBL" id="CAJ0564010.1"/>
    </source>
</evidence>
<keyword evidence="3" id="KW-1185">Reference proteome</keyword>
<evidence type="ECO:0000256" key="1">
    <source>
        <dbReference type="SAM" id="SignalP"/>
    </source>
</evidence>
<reference evidence="2" key="1">
    <citation type="submission" date="2023-06" db="EMBL/GenBank/DDBJ databases">
        <authorList>
            <person name="Delattre M."/>
        </authorList>
    </citation>
    <scope>NUCLEOTIDE SEQUENCE</scope>
    <source>
        <strain evidence="2">AF72</strain>
    </source>
</reference>
<dbReference type="EMBL" id="CATQJA010000772">
    <property type="protein sequence ID" value="CAJ0564010.1"/>
    <property type="molecule type" value="Genomic_DNA"/>
</dbReference>
<dbReference type="Proteomes" id="UP001177023">
    <property type="component" value="Unassembled WGS sequence"/>
</dbReference>
<accession>A0AA36C7X1</accession>
<feature type="chain" id="PRO_5041277328" evidence="1">
    <location>
        <begin position="19"/>
        <end position="177"/>
    </location>
</feature>
<dbReference type="AlphaFoldDB" id="A0AA36C7X1"/>
<sequence length="177" mass="19987">MKIIFSLLALGLLSVVWGSKMKVVFTRATYSDGHTVVPGDDKYRMQLKEVDDFTPNDLYGECRGEMYTSGKNCTIQTDKNDGDATRFYLKIYTNTEALTGPHQIQCLSLDQTDKVSIREYYGEFQVVGNNTCHWTFRKNDGTTWSQGRGDCISCCGYESCDAASYISNDKPYNNIVI</sequence>
<evidence type="ECO:0000313" key="3">
    <source>
        <dbReference type="Proteomes" id="UP001177023"/>
    </source>
</evidence>
<name>A0AA36C7X1_9BILA</name>
<organism evidence="2 3">
    <name type="scientific">Mesorhabditis spiculigera</name>
    <dbReference type="NCBI Taxonomy" id="96644"/>
    <lineage>
        <taxon>Eukaryota</taxon>
        <taxon>Metazoa</taxon>
        <taxon>Ecdysozoa</taxon>
        <taxon>Nematoda</taxon>
        <taxon>Chromadorea</taxon>
        <taxon>Rhabditida</taxon>
        <taxon>Rhabditina</taxon>
        <taxon>Rhabditomorpha</taxon>
        <taxon>Rhabditoidea</taxon>
        <taxon>Rhabditidae</taxon>
        <taxon>Mesorhabditinae</taxon>
        <taxon>Mesorhabditis</taxon>
    </lineage>
</organism>
<feature type="signal peptide" evidence="1">
    <location>
        <begin position="1"/>
        <end position="18"/>
    </location>
</feature>
<keyword evidence="1" id="KW-0732">Signal</keyword>
<feature type="non-terminal residue" evidence="2">
    <location>
        <position position="177"/>
    </location>
</feature>
<protein>
    <submittedName>
        <fullName evidence="2">Uncharacterized protein</fullName>
    </submittedName>
</protein>
<proteinExistence type="predicted"/>
<gene>
    <name evidence="2" type="ORF">MSPICULIGERA_LOCUS2708</name>
</gene>